<feature type="transmembrane region" description="Helical" evidence="1">
    <location>
        <begin position="28"/>
        <end position="53"/>
    </location>
</feature>
<evidence type="ECO:0000256" key="1">
    <source>
        <dbReference type="SAM" id="Phobius"/>
    </source>
</evidence>
<keyword evidence="3" id="KW-1185">Reference proteome</keyword>
<organism evidence="2 3">
    <name type="scientific">Amphimedon queenslandica</name>
    <name type="common">Sponge</name>
    <dbReference type="NCBI Taxonomy" id="400682"/>
    <lineage>
        <taxon>Eukaryota</taxon>
        <taxon>Metazoa</taxon>
        <taxon>Porifera</taxon>
        <taxon>Demospongiae</taxon>
        <taxon>Heteroscleromorpha</taxon>
        <taxon>Haplosclerida</taxon>
        <taxon>Niphatidae</taxon>
        <taxon>Amphimedon</taxon>
    </lineage>
</organism>
<reference evidence="3" key="1">
    <citation type="journal article" date="2010" name="Nature">
        <title>The Amphimedon queenslandica genome and the evolution of animal complexity.</title>
        <authorList>
            <person name="Srivastava M."/>
            <person name="Simakov O."/>
            <person name="Chapman J."/>
            <person name="Fahey B."/>
            <person name="Gauthier M.E."/>
            <person name="Mitros T."/>
            <person name="Richards G.S."/>
            <person name="Conaco C."/>
            <person name="Dacre M."/>
            <person name="Hellsten U."/>
            <person name="Larroux C."/>
            <person name="Putnam N.H."/>
            <person name="Stanke M."/>
            <person name="Adamska M."/>
            <person name="Darling A."/>
            <person name="Degnan S.M."/>
            <person name="Oakley T.H."/>
            <person name="Plachetzki D.C."/>
            <person name="Zhai Y."/>
            <person name="Adamski M."/>
            <person name="Calcino A."/>
            <person name="Cummins S.F."/>
            <person name="Goodstein D.M."/>
            <person name="Harris C."/>
            <person name="Jackson D.J."/>
            <person name="Leys S.P."/>
            <person name="Shu S."/>
            <person name="Woodcroft B.J."/>
            <person name="Vervoort M."/>
            <person name="Kosik K.S."/>
            <person name="Manning G."/>
            <person name="Degnan B.M."/>
            <person name="Rokhsar D.S."/>
        </authorList>
    </citation>
    <scope>NUCLEOTIDE SEQUENCE [LARGE SCALE GENOMIC DNA]</scope>
</reference>
<dbReference type="AlphaFoldDB" id="A0AAN0J9C3"/>
<keyword evidence="1" id="KW-1133">Transmembrane helix</keyword>
<dbReference type="RefSeq" id="XP_019853347.1">
    <property type="nucleotide sequence ID" value="XM_019997788.1"/>
</dbReference>
<keyword evidence="1" id="KW-0472">Membrane</keyword>
<proteinExistence type="predicted"/>
<reference evidence="2" key="2">
    <citation type="submission" date="2024-06" db="UniProtKB">
        <authorList>
            <consortium name="EnsemblMetazoa"/>
        </authorList>
    </citation>
    <scope>IDENTIFICATION</scope>
</reference>
<dbReference type="EnsemblMetazoa" id="XM_019997788.1">
    <property type="protein sequence ID" value="XP_019853347.1"/>
    <property type="gene ID" value="LOC105313115"/>
</dbReference>
<keyword evidence="1" id="KW-0812">Transmembrane</keyword>
<sequence>MISDKIIIVLFLGGLANGMTSEEGSKISLIGAAAIIALAVIIIFGLMALFFILRSNDLIPDCFWSLIRQKKHFKFNTREKNDTHITSGEHNDARNSAELYLELCSLAQSTQNVSVVENEVYQSRESCEIEETVDSDSDYI</sequence>
<protein>
    <submittedName>
        <fullName evidence="2">Uncharacterized protein</fullName>
    </submittedName>
</protein>
<dbReference type="KEGG" id="aqu:105313115"/>
<evidence type="ECO:0000313" key="3">
    <source>
        <dbReference type="Proteomes" id="UP000007879"/>
    </source>
</evidence>
<evidence type="ECO:0000313" key="2">
    <source>
        <dbReference type="EnsemblMetazoa" id="XP_019853347.1"/>
    </source>
</evidence>
<accession>A0AAN0J9C3</accession>
<dbReference type="GeneID" id="105313115"/>
<dbReference type="Proteomes" id="UP000007879">
    <property type="component" value="Unassembled WGS sequence"/>
</dbReference>
<name>A0AAN0J9C3_AMPQE</name>